<dbReference type="PROSITE" id="PS50066">
    <property type="entry name" value="MADS_BOX_2"/>
    <property type="match status" value="1"/>
</dbReference>
<keyword evidence="2" id="KW-0805">Transcription regulation</keyword>
<dbReference type="GO" id="GO:0005634">
    <property type="term" value="C:nucleus"/>
    <property type="evidence" value="ECO:0007669"/>
    <property type="project" value="UniProtKB-SubCell"/>
</dbReference>
<protein>
    <submittedName>
        <fullName evidence="9">Uncharacterized protein</fullName>
    </submittedName>
</protein>
<dbReference type="Gene3D" id="3.40.1810.10">
    <property type="entry name" value="Transcription factor, MADS-box"/>
    <property type="match status" value="1"/>
</dbReference>
<evidence type="ECO:0000256" key="1">
    <source>
        <dbReference type="ARBA" id="ARBA00004123"/>
    </source>
</evidence>
<keyword evidence="6" id="KW-0175">Coiled coil</keyword>
<evidence type="ECO:0000256" key="3">
    <source>
        <dbReference type="ARBA" id="ARBA00023125"/>
    </source>
</evidence>
<keyword evidence="10" id="KW-1185">Reference proteome</keyword>
<evidence type="ECO:0000313" key="10">
    <source>
        <dbReference type="Proteomes" id="UP000594263"/>
    </source>
</evidence>
<evidence type="ECO:0000259" key="8">
    <source>
        <dbReference type="PROSITE" id="PS51297"/>
    </source>
</evidence>
<dbReference type="SUPFAM" id="SSF55455">
    <property type="entry name" value="SRF-like"/>
    <property type="match status" value="1"/>
</dbReference>
<accession>A0A7N0VFD4</accession>
<reference evidence="9" key="1">
    <citation type="submission" date="2021-01" db="UniProtKB">
        <authorList>
            <consortium name="EnsemblPlants"/>
        </authorList>
    </citation>
    <scope>IDENTIFICATION</scope>
</reference>
<dbReference type="InterPro" id="IPR002100">
    <property type="entry name" value="TF_MADSbox"/>
</dbReference>
<organism evidence="9 10">
    <name type="scientific">Kalanchoe fedtschenkoi</name>
    <name type="common">Lavender scallops</name>
    <name type="synonym">South American air plant</name>
    <dbReference type="NCBI Taxonomy" id="63787"/>
    <lineage>
        <taxon>Eukaryota</taxon>
        <taxon>Viridiplantae</taxon>
        <taxon>Streptophyta</taxon>
        <taxon>Embryophyta</taxon>
        <taxon>Tracheophyta</taxon>
        <taxon>Spermatophyta</taxon>
        <taxon>Magnoliopsida</taxon>
        <taxon>eudicotyledons</taxon>
        <taxon>Gunneridae</taxon>
        <taxon>Pentapetalae</taxon>
        <taxon>Saxifragales</taxon>
        <taxon>Crassulaceae</taxon>
        <taxon>Kalanchoe</taxon>
    </lineage>
</organism>
<feature type="domain" description="MADS-box" evidence="7">
    <location>
        <begin position="28"/>
        <end position="88"/>
    </location>
</feature>
<evidence type="ECO:0000259" key="7">
    <source>
        <dbReference type="PROSITE" id="PS50066"/>
    </source>
</evidence>
<dbReference type="PANTHER" id="PTHR48019">
    <property type="entry name" value="SERUM RESPONSE FACTOR HOMOLOG"/>
    <property type="match status" value="1"/>
</dbReference>
<dbReference type="GO" id="GO:0045944">
    <property type="term" value="P:positive regulation of transcription by RNA polymerase II"/>
    <property type="evidence" value="ECO:0007669"/>
    <property type="project" value="InterPro"/>
</dbReference>
<feature type="coiled-coil region" evidence="6">
    <location>
        <begin position="106"/>
        <end position="203"/>
    </location>
</feature>
<evidence type="ECO:0000256" key="6">
    <source>
        <dbReference type="SAM" id="Coils"/>
    </source>
</evidence>
<dbReference type="InterPro" id="IPR002487">
    <property type="entry name" value="TF_Kbox"/>
</dbReference>
<proteinExistence type="predicted"/>
<dbReference type="GO" id="GO:0000977">
    <property type="term" value="F:RNA polymerase II transcription regulatory region sequence-specific DNA binding"/>
    <property type="evidence" value="ECO:0007669"/>
    <property type="project" value="InterPro"/>
</dbReference>
<dbReference type="GO" id="GO:0046983">
    <property type="term" value="F:protein dimerization activity"/>
    <property type="evidence" value="ECO:0007669"/>
    <property type="project" value="InterPro"/>
</dbReference>
<dbReference type="InterPro" id="IPR036879">
    <property type="entry name" value="TF_MADSbox_sf"/>
</dbReference>
<dbReference type="Pfam" id="PF01486">
    <property type="entry name" value="K-box"/>
    <property type="match status" value="1"/>
</dbReference>
<keyword evidence="3" id="KW-0238">DNA-binding</keyword>
<feature type="domain" description="K-box" evidence="8">
    <location>
        <begin position="113"/>
        <end position="203"/>
    </location>
</feature>
<comment type="subcellular location">
    <subcellularLocation>
        <location evidence="1">Nucleus</location>
    </subcellularLocation>
</comment>
<dbReference type="Pfam" id="PF00319">
    <property type="entry name" value="SRF-TF"/>
    <property type="match status" value="1"/>
</dbReference>
<evidence type="ECO:0000256" key="5">
    <source>
        <dbReference type="ARBA" id="ARBA00023242"/>
    </source>
</evidence>
<dbReference type="OMA" id="LEAKHKH"/>
<dbReference type="GO" id="GO:0003700">
    <property type="term" value="F:DNA-binding transcription factor activity"/>
    <property type="evidence" value="ECO:0007669"/>
    <property type="project" value="InterPro"/>
</dbReference>
<evidence type="ECO:0000256" key="2">
    <source>
        <dbReference type="ARBA" id="ARBA00023015"/>
    </source>
</evidence>
<dbReference type="Gramene" id="Kaladp0674s0011.1.v1.1">
    <property type="protein sequence ID" value="Kaladp0674s0011.1.v1.1"/>
    <property type="gene ID" value="Kaladp0674s0011.v1.1"/>
</dbReference>
<keyword evidence="4" id="KW-0804">Transcription</keyword>
<dbReference type="SMART" id="SM00432">
    <property type="entry name" value="MADS"/>
    <property type="match status" value="1"/>
</dbReference>
<evidence type="ECO:0000256" key="4">
    <source>
        <dbReference type="ARBA" id="ARBA00023163"/>
    </source>
</evidence>
<dbReference type="PROSITE" id="PS51297">
    <property type="entry name" value="K_BOX"/>
    <property type="match status" value="1"/>
</dbReference>
<dbReference type="AlphaFoldDB" id="A0A7N0VFD4"/>
<sequence length="207" mass="23597">MAGNDLICNSSCLACKLAKLASTSSDKMGRGKVELKRIENATNRQITFSKRRYGILKKAFELSVLCEAEVVLLVLSSSGHSYNFASHNVDRTIARYRNDVGLPQPANQLLNTTEFWRCEIEEMKRRIDSLEASQKHFAGEDITVLGLGELKQLERKVKTGVERVRSKKRRILSEHISSLKQKHRALQEENTRLQIKLDEYGEALRHN</sequence>
<name>A0A7N0VFD4_KALFE</name>
<dbReference type="Proteomes" id="UP000594263">
    <property type="component" value="Unplaced"/>
</dbReference>
<dbReference type="InterPro" id="IPR050142">
    <property type="entry name" value="MADS-box/MEF2_TF"/>
</dbReference>
<evidence type="ECO:0000313" key="9">
    <source>
        <dbReference type="EnsemblPlants" id="Kaladp0674s0011.1.v1.1"/>
    </source>
</evidence>
<dbReference type="CDD" id="cd00265">
    <property type="entry name" value="MADS_MEF2_like"/>
    <property type="match status" value="1"/>
</dbReference>
<keyword evidence="5" id="KW-0539">Nucleus</keyword>
<dbReference type="InterPro" id="IPR033896">
    <property type="entry name" value="MEF2-like_N"/>
</dbReference>
<dbReference type="PRINTS" id="PR00404">
    <property type="entry name" value="MADSDOMAIN"/>
</dbReference>
<dbReference type="EnsemblPlants" id="Kaladp0674s0011.1.v1.1">
    <property type="protein sequence ID" value="Kaladp0674s0011.1.v1.1"/>
    <property type="gene ID" value="Kaladp0674s0011.v1.1"/>
</dbReference>